<proteinExistence type="predicted"/>
<feature type="repeat" description="TPR" evidence="7">
    <location>
        <begin position="719"/>
        <end position="752"/>
    </location>
</feature>
<keyword evidence="2 11" id="KW-0723">Serine/threonine-protein kinase</keyword>
<dbReference type="PANTHER" id="PTHR43289">
    <property type="entry name" value="MITOGEN-ACTIVATED PROTEIN KINASE KINASE KINASE 20-RELATED"/>
    <property type="match status" value="1"/>
</dbReference>
<dbReference type="PROSITE" id="PS50293">
    <property type="entry name" value="TPR_REGION"/>
    <property type="match status" value="1"/>
</dbReference>
<dbReference type="RefSeq" id="WP_088256955.1">
    <property type="nucleotide sequence ID" value="NZ_NIDE01000010.1"/>
</dbReference>
<evidence type="ECO:0000256" key="9">
    <source>
        <dbReference type="SAM" id="Phobius"/>
    </source>
</evidence>
<keyword evidence="3" id="KW-0808">Transferase</keyword>
<comment type="caution">
    <text evidence="11">The sequence shown here is derived from an EMBL/GenBank/DDBJ whole genome shotgun (WGS) entry which is preliminary data.</text>
</comment>
<dbReference type="EMBL" id="NIDE01000010">
    <property type="protein sequence ID" value="OWK39482.1"/>
    <property type="molecule type" value="Genomic_DNA"/>
</dbReference>
<dbReference type="Pfam" id="PF00069">
    <property type="entry name" value="Pkinase"/>
    <property type="match status" value="1"/>
</dbReference>
<keyword evidence="6 8" id="KW-0067">ATP-binding</keyword>
<evidence type="ECO:0000256" key="8">
    <source>
        <dbReference type="PROSITE-ProRule" id="PRU10141"/>
    </source>
</evidence>
<dbReference type="GO" id="GO:0005524">
    <property type="term" value="F:ATP binding"/>
    <property type="evidence" value="ECO:0007669"/>
    <property type="project" value="UniProtKB-UniRule"/>
</dbReference>
<dbReference type="InterPro" id="IPR008271">
    <property type="entry name" value="Ser/Thr_kinase_AS"/>
</dbReference>
<dbReference type="InterPro" id="IPR000719">
    <property type="entry name" value="Prot_kinase_dom"/>
</dbReference>
<organism evidence="11 12">
    <name type="scientific">Fimbriiglobus ruber</name>
    <dbReference type="NCBI Taxonomy" id="1908690"/>
    <lineage>
        <taxon>Bacteria</taxon>
        <taxon>Pseudomonadati</taxon>
        <taxon>Planctomycetota</taxon>
        <taxon>Planctomycetia</taxon>
        <taxon>Gemmatales</taxon>
        <taxon>Gemmataceae</taxon>
        <taxon>Fimbriiglobus</taxon>
    </lineage>
</organism>
<keyword evidence="5 11" id="KW-0418">Kinase</keyword>
<dbReference type="Gene3D" id="1.25.40.10">
    <property type="entry name" value="Tetratricopeptide repeat domain"/>
    <property type="match status" value="2"/>
</dbReference>
<evidence type="ECO:0000256" key="2">
    <source>
        <dbReference type="ARBA" id="ARBA00022527"/>
    </source>
</evidence>
<protein>
    <recommendedName>
        <fullName evidence="1">non-specific serine/threonine protein kinase</fullName>
        <ecNumber evidence="1">2.7.11.1</ecNumber>
    </recommendedName>
</protein>
<feature type="domain" description="Protein kinase" evidence="10">
    <location>
        <begin position="79"/>
        <end position="341"/>
    </location>
</feature>
<sequence>MASDPRVQKLLEALLESAHSPEDVCRDSPELLPQVCERWRRLRQWDAHLNALFPAGLPSGCGVEPSIHDGADLPQIPGYEVEALLGRGGMGIVFRARHLRLNRIVALKMVLTGAYAGPLERERFQREAEAIAGLQHPSIVQIHDVGDSEGRPYFTMEFVEGGSLSQKLAGTPHPARQAAVLLATLAEAAQAAHQGKIVHRDLKPANVLLTANGTPKISDFGLARRFGGEDGLTRTGSVIGTPSYMAPEQARGEPLAVGPAVDIYALGAILYELLTGRPPFRAETAAETIQQVIAQDPVAPSRLNGKVPRDLETICLKCLRKEPQQRYTSAAALGEDLQHFLRGEAIAARPEHRYERLARRVRRRPALSGAVAVATVLAVTLIGGGLWLISERTAATRAAHADEAASERAADEDLRDMVRWMKKSSWSQATAALERAKARLGNRASADLCQRMEQGTRDLQLAARLETIRLNAFSRSGEYLDFAPADKNYEIVFREAGFGQLHDNPQAIVAKVQESHIGNALVAALDHWSTSTNDLHRQAWLLKVAAHSDPDRSEWRTLARDPDIRKDEVALAKLLDRAPVHEQSAALLLALAKYWRAKGKDPVPFMRRVQQAHPNDFWVNFWLGYILAEKNDHVEAIRYYQAALAARPETANANNNLGQSLNRLGRNEEALEQYYRALELEPSVAQIHYNLVFALLPLRRYDEAIHEIDVARRSYPKAAILHTIHGYCLEKKDRHDEALLQHRQAVTLEPKNNESQRGLRTFLMRQGQVDDARIAWQAALEAKPAEHNAWYGYAELCLFLGREDEYHRARKALLATFGGTIDPSIAERTSRACLLLPATGDELLQAVALAERAGAAKNAKYAAVYPSFLFAQGLADYRQGRFDQAIAAMNGEASRVGGPASRLVLAMALHRNGRTAEARKTLASAILDYDWRANQVRDQDGWICHALRWEAERLIVPDLSAFLAGKYQPRDNDERLALLGVCQFTNRTRTSTRLYSDVFASAPHLAEDLGGGHRYNAARFAALAGSGRGKDADELGEELEERSFWRRQAHQWLREDLTAWDKAMRREPAKYRELVQQTLTRWRNDTDLTGIREPAALEMLPADERIAYLALWHDLGVVLDRADKGK</sequence>
<keyword evidence="9" id="KW-0812">Transmembrane</keyword>
<dbReference type="Gene3D" id="1.10.510.10">
    <property type="entry name" value="Transferase(Phosphotransferase) domain 1"/>
    <property type="match status" value="1"/>
</dbReference>
<dbReference type="FunFam" id="1.10.510.10:FF:000021">
    <property type="entry name" value="Serine/threonine protein kinase"/>
    <property type="match status" value="1"/>
</dbReference>
<name>A0A225DDC9_9BACT</name>
<evidence type="ECO:0000256" key="5">
    <source>
        <dbReference type="ARBA" id="ARBA00022777"/>
    </source>
</evidence>
<feature type="transmembrane region" description="Helical" evidence="9">
    <location>
        <begin position="366"/>
        <end position="389"/>
    </location>
</feature>
<evidence type="ECO:0000256" key="3">
    <source>
        <dbReference type="ARBA" id="ARBA00022679"/>
    </source>
</evidence>
<evidence type="ECO:0000313" key="11">
    <source>
        <dbReference type="EMBL" id="OWK39482.1"/>
    </source>
</evidence>
<dbReference type="Proteomes" id="UP000214646">
    <property type="component" value="Unassembled WGS sequence"/>
</dbReference>
<dbReference type="EC" id="2.7.11.1" evidence="1"/>
<evidence type="ECO:0000259" key="10">
    <source>
        <dbReference type="PROSITE" id="PS50011"/>
    </source>
</evidence>
<gene>
    <name evidence="11" type="ORF">FRUB_06045</name>
</gene>
<feature type="repeat" description="TPR" evidence="7">
    <location>
        <begin position="617"/>
        <end position="650"/>
    </location>
</feature>
<keyword evidence="12" id="KW-1185">Reference proteome</keyword>
<dbReference type="SUPFAM" id="SSF48452">
    <property type="entry name" value="TPR-like"/>
    <property type="match status" value="1"/>
</dbReference>
<dbReference type="SMART" id="SM00220">
    <property type="entry name" value="S_TKc"/>
    <property type="match status" value="1"/>
</dbReference>
<dbReference type="InterPro" id="IPR011009">
    <property type="entry name" value="Kinase-like_dom_sf"/>
</dbReference>
<dbReference type="PROSITE" id="PS50011">
    <property type="entry name" value="PROTEIN_KINASE_DOM"/>
    <property type="match status" value="1"/>
</dbReference>
<dbReference type="InterPro" id="IPR019734">
    <property type="entry name" value="TPR_rpt"/>
</dbReference>
<feature type="repeat" description="TPR" evidence="7">
    <location>
        <begin position="651"/>
        <end position="684"/>
    </location>
</feature>
<dbReference type="OrthoDB" id="225358at2"/>
<feature type="binding site" evidence="8">
    <location>
        <position position="108"/>
    </location>
    <ligand>
        <name>ATP</name>
        <dbReference type="ChEBI" id="CHEBI:30616"/>
    </ligand>
</feature>
<evidence type="ECO:0000256" key="4">
    <source>
        <dbReference type="ARBA" id="ARBA00022741"/>
    </source>
</evidence>
<reference evidence="12" key="1">
    <citation type="submission" date="2017-06" db="EMBL/GenBank/DDBJ databases">
        <title>Genome analysis of Fimbriiglobus ruber SP5, the first member of the order Planctomycetales with confirmed chitinolytic capability.</title>
        <authorList>
            <person name="Ravin N.V."/>
            <person name="Rakitin A.L."/>
            <person name="Ivanova A.A."/>
            <person name="Beletsky A.V."/>
            <person name="Kulichevskaya I.S."/>
            <person name="Mardanov A.V."/>
            <person name="Dedysh S.N."/>
        </authorList>
    </citation>
    <scope>NUCLEOTIDE SEQUENCE [LARGE SCALE GENOMIC DNA]</scope>
    <source>
        <strain evidence="12">SP5</strain>
    </source>
</reference>
<dbReference type="PROSITE" id="PS00108">
    <property type="entry name" value="PROTEIN_KINASE_ST"/>
    <property type="match status" value="1"/>
</dbReference>
<dbReference type="Pfam" id="PF13432">
    <property type="entry name" value="TPR_16"/>
    <property type="match status" value="4"/>
</dbReference>
<dbReference type="InterPro" id="IPR017441">
    <property type="entry name" value="Protein_kinase_ATP_BS"/>
</dbReference>
<dbReference type="InterPro" id="IPR011990">
    <property type="entry name" value="TPR-like_helical_dom_sf"/>
</dbReference>
<keyword evidence="7" id="KW-0802">TPR repeat</keyword>
<dbReference type="CDD" id="cd14014">
    <property type="entry name" value="STKc_PknB_like"/>
    <property type="match status" value="1"/>
</dbReference>
<dbReference type="GO" id="GO:0004674">
    <property type="term" value="F:protein serine/threonine kinase activity"/>
    <property type="evidence" value="ECO:0007669"/>
    <property type="project" value="UniProtKB-KW"/>
</dbReference>
<keyword evidence="9" id="KW-1133">Transmembrane helix</keyword>
<dbReference type="AlphaFoldDB" id="A0A225DDC9"/>
<keyword evidence="4 8" id="KW-0547">Nucleotide-binding</keyword>
<dbReference type="PROSITE" id="PS00107">
    <property type="entry name" value="PROTEIN_KINASE_ATP"/>
    <property type="match status" value="1"/>
</dbReference>
<dbReference type="PANTHER" id="PTHR43289:SF6">
    <property type="entry name" value="SERINE_THREONINE-PROTEIN KINASE NEKL-3"/>
    <property type="match status" value="1"/>
</dbReference>
<dbReference type="SUPFAM" id="SSF56112">
    <property type="entry name" value="Protein kinase-like (PK-like)"/>
    <property type="match status" value="1"/>
</dbReference>
<dbReference type="SMART" id="SM00028">
    <property type="entry name" value="TPR"/>
    <property type="match status" value="4"/>
</dbReference>
<keyword evidence="9" id="KW-0472">Membrane</keyword>
<evidence type="ECO:0000256" key="7">
    <source>
        <dbReference type="PROSITE-ProRule" id="PRU00339"/>
    </source>
</evidence>
<evidence type="ECO:0000256" key="1">
    <source>
        <dbReference type="ARBA" id="ARBA00012513"/>
    </source>
</evidence>
<accession>A0A225DDC9</accession>
<dbReference type="Gene3D" id="3.30.200.20">
    <property type="entry name" value="Phosphorylase Kinase, domain 1"/>
    <property type="match status" value="1"/>
</dbReference>
<dbReference type="PROSITE" id="PS50005">
    <property type="entry name" value="TPR"/>
    <property type="match status" value="3"/>
</dbReference>
<evidence type="ECO:0000256" key="6">
    <source>
        <dbReference type="ARBA" id="ARBA00022840"/>
    </source>
</evidence>
<evidence type="ECO:0000313" key="12">
    <source>
        <dbReference type="Proteomes" id="UP000214646"/>
    </source>
</evidence>